<evidence type="ECO:0000313" key="2">
    <source>
        <dbReference type="Proteomes" id="UP000032024"/>
    </source>
</evidence>
<name>A0AAN0WDX5_HEYCO</name>
<keyword evidence="2" id="KW-1185">Reference proteome</keyword>
<gene>
    <name evidence="1" type="ORF">SB48_HM08orf05975</name>
</gene>
<dbReference type="Proteomes" id="UP000032024">
    <property type="component" value="Chromosome"/>
</dbReference>
<dbReference type="AlphaFoldDB" id="A0AAN0WDX5"/>
<sequence>MIEMSFWRLQKDKSGLVGDRNVLLKASKGQKRPGWCSKCPFGASKGQKRLG</sequence>
<dbReference type="EMBL" id="CP010525">
    <property type="protein sequence ID" value="AJO24553.1"/>
    <property type="molecule type" value="Genomic_DNA"/>
</dbReference>
<protein>
    <submittedName>
        <fullName evidence="1">Uncharacterized protein</fullName>
    </submittedName>
</protein>
<evidence type="ECO:0000313" key="1">
    <source>
        <dbReference type="EMBL" id="AJO24553.1"/>
    </source>
</evidence>
<accession>A0AAN0WDX5</accession>
<organism evidence="1 2">
    <name type="scientific">Heyndrickxia coagulans</name>
    <name type="common">Weizmannia coagulans</name>
    <dbReference type="NCBI Taxonomy" id="1398"/>
    <lineage>
        <taxon>Bacteria</taxon>
        <taxon>Bacillati</taxon>
        <taxon>Bacillota</taxon>
        <taxon>Bacilli</taxon>
        <taxon>Bacillales</taxon>
        <taxon>Bacillaceae</taxon>
        <taxon>Heyndrickxia</taxon>
    </lineage>
</organism>
<reference evidence="2" key="1">
    <citation type="submission" date="2015-01" db="EMBL/GenBank/DDBJ databases">
        <title>Comparative genome analysis of Bacillus coagulans HM-08, Clostridium butyricum HM-68, Bacillus subtilis HM-66 and Bacillus paralicheniformis BL-09.</title>
        <authorList>
            <person name="Zhang H."/>
        </authorList>
    </citation>
    <scope>NUCLEOTIDE SEQUENCE [LARGE SCALE GENOMIC DNA]</scope>
    <source>
        <strain evidence="2">HM-08</strain>
    </source>
</reference>
<proteinExistence type="predicted"/>